<evidence type="ECO:0000313" key="2">
    <source>
        <dbReference type="EMBL" id="AJB41857.1"/>
    </source>
</evidence>
<evidence type="ECO:0008006" key="4">
    <source>
        <dbReference type="Google" id="ProtNLM"/>
    </source>
</evidence>
<gene>
    <name evidence="2" type="ORF">TCARB_0805</name>
</gene>
<evidence type="ECO:0000313" key="3">
    <source>
        <dbReference type="Proteomes" id="UP000266720"/>
    </source>
</evidence>
<dbReference type="STRING" id="697581.TCARB_0805"/>
<dbReference type="Proteomes" id="UP000266720">
    <property type="component" value="Chromosome"/>
</dbReference>
<dbReference type="EMBL" id="CP007493">
    <property type="protein sequence ID" value="AJB41857.1"/>
    <property type="molecule type" value="Genomic_DNA"/>
</dbReference>
<dbReference type="AlphaFoldDB" id="A0A3G1A8N6"/>
<evidence type="ECO:0000256" key="1">
    <source>
        <dbReference type="SAM" id="Phobius"/>
    </source>
</evidence>
<organism evidence="2 3">
    <name type="scientific">Thermofilum adornatum 1505</name>
    <dbReference type="NCBI Taxonomy" id="697581"/>
    <lineage>
        <taxon>Archaea</taxon>
        <taxon>Thermoproteota</taxon>
        <taxon>Thermoprotei</taxon>
        <taxon>Thermofilales</taxon>
        <taxon>Thermofilaceae</taxon>
        <taxon>Thermofilum</taxon>
    </lineage>
</organism>
<feature type="transmembrane region" description="Helical" evidence="1">
    <location>
        <begin position="52"/>
        <end position="72"/>
    </location>
</feature>
<feature type="transmembrane region" description="Helical" evidence="1">
    <location>
        <begin position="27"/>
        <end position="46"/>
    </location>
</feature>
<keyword evidence="1" id="KW-1133">Transmembrane helix</keyword>
<feature type="transmembrane region" description="Helical" evidence="1">
    <location>
        <begin position="131"/>
        <end position="159"/>
    </location>
</feature>
<name>A0A3G1A8N6_9CREN</name>
<sequence length="172" mass="19030">MPFTPLHLGPSLVFGLPLRKKLHLPTLLVASVAVDVEPFLVLVLGLNYPLHGYLHTFLLALPLGVLIGYTMFLLEKYLGELWRTLHLEEDLLARASFIGGGVLGTFSHVLLDSPLYSDIRPFFPLEANPLYAPWLSGPIYELCVASFIVGVVLYLVIAIRSKQYSGLRGDSL</sequence>
<protein>
    <recommendedName>
        <fullName evidence="4">Hydrolase</fullName>
    </recommendedName>
</protein>
<dbReference type="KEGG" id="tcb:TCARB_0805"/>
<proteinExistence type="predicted"/>
<keyword evidence="1" id="KW-0472">Membrane</keyword>
<accession>A0A3G1A8N6</accession>
<keyword evidence="1" id="KW-0812">Transmembrane</keyword>
<reference evidence="3" key="1">
    <citation type="book" date="2010" name="EXTREMOPHILES" publisher="0:0-0">
        <title>Complete genome sequences of ten hyperthermophilic archaea reveal their metabolic capabilities and possible ecological roles.</title>
        <editorList>
            <person name="?"/>
        </editorList>
        <authorList>
            <person name="Ravin N.V."/>
            <person name="Mardanov A.V."/>
            <person name="Bonch-Osmolovskaya E.A."/>
            <person name="Skryabin K.G."/>
        </authorList>
    </citation>
    <scope>NUCLEOTIDE SEQUENCE [LARGE SCALE GENOMIC DNA]</scope>
    <source>
        <strain evidence="3">1505</strain>
    </source>
</reference>